<dbReference type="EMBL" id="CP010537">
    <property type="protein sequence ID" value="AJG21987.1"/>
    <property type="molecule type" value="Genomic_DNA"/>
</dbReference>
<dbReference type="AlphaFoldDB" id="A0A0C4Y954"/>
<dbReference type="NCBIfam" id="TIGR01841">
    <property type="entry name" value="phasin"/>
    <property type="match status" value="1"/>
</dbReference>
<keyword evidence="4" id="KW-1185">Reference proteome</keyword>
<keyword evidence="1" id="KW-0175">Coiled coil</keyword>
<reference evidence="3 4" key="1">
    <citation type="journal article" date="2015" name="Genome Announc.">
        <title>Complete Genome Sequence of Cupriavidus basilensis 4G11, Isolated from the Oak Ridge Field Research Center Site.</title>
        <authorList>
            <person name="Ray J."/>
            <person name="Waters R.J."/>
            <person name="Skerker J.M."/>
            <person name="Kuehl J.V."/>
            <person name="Price M.N."/>
            <person name="Huang J."/>
            <person name="Chakraborty R."/>
            <person name="Arkin A.P."/>
            <person name="Deutschbauer A."/>
        </authorList>
    </citation>
    <scope>NUCLEOTIDE SEQUENCE [LARGE SCALE GENOMIC DNA]</scope>
    <source>
        <strain evidence="3">4G11</strain>
    </source>
</reference>
<evidence type="ECO:0000259" key="2">
    <source>
        <dbReference type="Pfam" id="PF09361"/>
    </source>
</evidence>
<dbReference type="Proteomes" id="UP000031843">
    <property type="component" value="Chromosome secondary"/>
</dbReference>
<dbReference type="Pfam" id="PF09361">
    <property type="entry name" value="Phasin_2"/>
    <property type="match status" value="1"/>
</dbReference>
<dbReference type="OrthoDB" id="8964077at2"/>
<dbReference type="InterPro" id="IPR018968">
    <property type="entry name" value="Phasin"/>
</dbReference>
<proteinExistence type="predicted"/>
<dbReference type="STRING" id="68895.RR42_s0391"/>
<name>A0A0C4Y954_9BURK</name>
<evidence type="ECO:0000256" key="1">
    <source>
        <dbReference type="SAM" id="Coils"/>
    </source>
</evidence>
<evidence type="ECO:0000313" key="4">
    <source>
        <dbReference type="Proteomes" id="UP000031843"/>
    </source>
</evidence>
<gene>
    <name evidence="3" type="ORF">RR42_s0391</name>
</gene>
<dbReference type="KEGG" id="cbw:RR42_s0391"/>
<protein>
    <recommendedName>
        <fullName evidence="2">Phasin domain-containing protein</fullName>
    </recommendedName>
</protein>
<organism evidence="3 4">
    <name type="scientific">Cupriavidus basilensis</name>
    <dbReference type="NCBI Taxonomy" id="68895"/>
    <lineage>
        <taxon>Bacteria</taxon>
        <taxon>Pseudomonadati</taxon>
        <taxon>Pseudomonadota</taxon>
        <taxon>Betaproteobacteria</taxon>
        <taxon>Burkholderiales</taxon>
        <taxon>Burkholderiaceae</taxon>
        <taxon>Cupriavidus</taxon>
    </lineage>
</organism>
<evidence type="ECO:0000313" key="3">
    <source>
        <dbReference type="EMBL" id="AJG21987.1"/>
    </source>
</evidence>
<accession>A0A0C4Y954</accession>
<dbReference type="RefSeq" id="WP_043353214.1">
    <property type="nucleotide sequence ID" value="NZ_CP010537.1"/>
</dbReference>
<feature type="domain" description="Phasin" evidence="2">
    <location>
        <begin position="28"/>
        <end position="124"/>
    </location>
</feature>
<dbReference type="InterPro" id="IPR010127">
    <property type="entry name" value="Phasin_subfam-1"/>
</dbReference>
<feature type="coiled-coil region" evidence="1">
    <location>
        <begin position="96"/>
        <end position="135"/>
    </location>
</feature>
<sequence length="141" mass="15653">MSTPSNPFTDFSKLLEQYKLPGVDMTSVIEARRKDIEAITEANKVAYEGMQALVQKQTEILSKTMQEIQSAAQQMTTGGNPAEAMAKQGEFVQQGLQKAFNNMRELAEMAQKSQAEALAVITRRAEQNIEEAKNLMKPKGK</sequence>